<feature type="domain" description="GtrA/DPMS transmembrane" evidence="8">
    <location>
        <begin position="82"/>
        <end position="209"/>
    </location>
</feature>
<organism evidence="9 10">
    <name type="scientific">Agromyces intestinalis</name>
    <dbReference type="NCBI Taxonomy" id="2592652"/>
    <lineage>
        <taxon>Bacteria</taxon>
        <taxon>Bacillati</taxon>
        <taxon>Actinomycetota</taxon>
        <taxon>Actinomycetes</taxon>
        <taxon>Micrococcales</taxon>
        <taxon>Microbacteriaceae</taxon>
        <taxon>Agromyces</taxon>
    </lineage>
</organism>
<reference evidence="9 10" key="1">
    <citation type="submission" date="2019-09" db="EMBL/GenBank/DDBJ databases">
        <title>Genome sequencing of strain KACC 19306.</title>
        <authorList>
            <person name="Heo J."/>
            <person name="Kim S.-J."/>
            <person name="Kim J.-S."/>
            <person name="Hong S.-B."/>
            <person name="Kwon S.-W."/>
        </authorList>
    </citation>
    <scope>NUCLEOTIDE SEQUENCE [LARGE SCALE GENOMIC DNA]</scope>
    <source>
        <strain evidence="9 10">KACC 19306</strain>
    </source>
</reference>
<dbReference type="GO" id="GO:0005886">
    <property type="term" value="C:plasma membrane"/>
    <property type="evidence" value="ECO:0007669"/>
    <property type="project" value="TreeGrafter"/>
</dbReference>
<feature type="transmembrane region" description="Helical" evidence="7">
    <location>
        <begin position="154"/>
        <end position="173"/>
    </location>
</feature>
<feature type="region of interest" description="Disordered" evidence="6">
    <location>
        <begin position="234"/>
        <end position="263"/>
    </location>
</feature>
<dbReference type="PANTHER" id="PTHR38459">
    <property type="entry name" value="PROPHAGE BACTOPRENOL-LINKED GLUCOSE TRANSLOCASE HOMOLOG"/>
    <property type="match status" value="1"/>
</dbReference>
<accession>A0A5C1YDE8</accession>
<feature type="transmembrane region" description="Helical" evidence="7">
    <location>
        <begin position="185"/>
        <end position="203"/>
    </location>
</feature>
<feature type="transmembrane region" description="Helical" evidence="7">
    <location>
        <begin position="76"/>
        <end position="98"/>
    </location>
</feature>
<dbReference type="InterPro" id="IPR007267">
    <property type="entry name" value="GtrA_DPMS_TM"/>
</dbReference>
<evidence type="ECO:0000256" key="1">
    <source>
        <dbReference type="ARBA" id="ARBA00004141"/>
    </source>
</evidence>
<comment type="subcellular location">
    <subcellularLocation>
        <location evidence="1">Membrane</location>
        <topology evidence="1">Multi-pass membrane protein</topology>
    </subcellularLocation>
</comment>
<evidence type="ECO:0000256" key="3">
    <source>
        <dbReference type="ARBA" id="ARBA00022692"/>
    </source>
</evidence>
<evidence type="ECO:0000256" key="5">
    <source>
        <dbReference type="ARBA" id="ARBA00023136"/>
    </source>
</evidence>
<feature type="region of interest" description="Disordered" evidence="6">
    <location>
        <begin position="23"/>
        <end position="60"/>
    </location>
</feature>
<feature type="transmembrane region" description="Helical" evidence="7">
    <location>
        <begin position="110"/>
        <end position="133"/>
    </location>
</feature>
<dbReference type="AlphaFoldDB" id="A0A5C1YDE8"/>
<dbReference type="PANTHER" id="PTHR38459:SF1">
    <property type="entry name" value="PROPHAGE BACTOPRENOL-LINKED GLUCOSE TRANSLOCASE HOMOLOG"/>
    <property type="match status" value="1"/>
</dbReference>
<evidence type="ECO:0000259" key="8">
    <source>
        <dbReference type="Pfam" id="PF04138"/>
    </source>
</evidence>
<comment type="similarity">
    <text evidence="2">Belongs to the GtrA family.</text>
</comment>
<keyword evidence="10" id="KW-1185">Reference proteome</keyword>
<feature type="compositionally biased region" description="Pro residues" evidence="6">
    <location>
        <begin position="254"/>
        <end position="263"/>
    </location>
</feature>
<dbReference type="OrthoDB" id="9807815at2"/>
<proteinExistence type="inferred from homology"/>
<dbReference type="Proteomes" id="UP000324678">
    <property type="component" value="Chromosome"/>
</dbReference>
<evidence type="ECO:0000256" key="4">
    <source>
        <dbReference type="ARBA" id="ARBA00022989"/>
    </source>
</evidence>
<dbReference type="KEGG" id="ail:FLP10_03410"/>
<dbReference type="EMBL" id="CP043505">
    <property type="protein sequence ID" value="QEO13570.1"/>
    <property type="molecule type" value="Genomic_DNA"/>
</dbReference>
<evidence type="ECO:0000313" key="9">
    <source>
        <dbReference type="EMBL" id="QEO13570.1"/>
    </source>
</evidence>
<dbReference type="GO" id="GO:0000271">
    <property type="term" value="P:polysaccharide biosynthetic process"/>
    <property type="evidence" value="ECO:0007669"/>
    <property type="project" value="InterPro"/>
</dbReference>
<evidence type="ECO:0000256" key="6">
    <source>
        <dbReference type="SAM" id="MobiDB-lite"/>
    </source>
</evidence>
<evidence type="ECO:0000256" key="2">
    <source>
        <dbReference type="ARBA" id="ARBA00009399"/>
    </source>
</evidence>
<protein>
    <submittedName>
        <fullName evidence="9">GtrA family protein</fullName>
    </submittedName>
</protein>
<evidence type="ECO:0000256" key="7">
    <source>
        <dbReference type="SAM" id="Phobius"/>
    </source>
</evidence>
<dbReference type="Pfam" id="PF04138">
    <property type="entry name" value="GtrA_DPMS_TM"/>
    <property type="match status" value="1"/>
</dbReference>
<keyword evidence="5 7" id="KW-0472">Membrane</keyword>
<keyword evidence="4 7" id="KW-1133">Transmembrane helix</keyword>
<evidence type="ECO:0000313" key="10">
    <source>
        <dbReference type="Proteomes" id="UP000324678"/>
    </source>
</evidence>
<gene>
    <name evidence="9" type="ORF">FLP10_03410</name>
</gene>
<name>A0A5C1YDE8_9MICO</name>
<keyword evidence="3 7" id="KW-0812">Transmembrane</keyword>
<sequence length="263" mass="28427">MPSASASTRRSTPSSIAAGTIIRASCPPPITPTRTRATLRRGPPRAGLAQSTRRRHDYDGRVNTPAAPLRRLWHGFVAYLLKFGAVGLIGLVIDVALFNALRLGLFGADGWAQSAIGAKTISTSVAIVFNWVGNRYWTFRRHRRRNYVREFAEYLLVSLGGMAISLLCLWISHHVLGFTSLLADNIASNVVGLGLGTAFRFLLYRYWVWGAYRADGLSAAARVEEAQRALFEEPSASAGDANAGEPDAPAQASAPPPGWNHGG</sequence>
<dbReference type="InterPro" id="IPR051401">
    <property type="entry name" value="GtrA_CellWall_Glycosyl"/>
</dbReference>